<dbReference type="InterPro" id="IPR018800">
    <property type="entry name" value="PRCC"/>
</dbReference>
<feature type="compositionally biased region" description="Basic and acidic residues" evidence="1">
    <location>
        <begin position="148"/>
        <end position="163"/>
    </location>
</feature>
<evidence type="ECO:0000313" key="3">
    <source>
        <dbReference type="Proteomes" id="UP001163046"/>
    </source>
</evidence>
<organism evidence="2 3">
    <name type="scientific">Desmophyllum pertusum</name>
    <dbReference type="NCBI Taxonomy" id="174260"/>
    <lineage>
        <taxon>Eukaryota</taxon>
        <taxon>Metazoa</taxon>
        <taxon>Cnidaria</taxon>
        <taxon>Anthozoa</taxon>
        <taxon>Hexacorallia</taxon>
        <taxon>Scleractinia</taxon>
        <taxon>Caryophylliina</taxon>
        <taxon>Caryophylliidae</taxon>
        <taxon>Desmophyllum</taxon>
    </lineage>
</organism>
<gene>
    <name evidence="2" type="ORF">OS493_010964</name>
</gene>
<evidence type="ECO:0000256" key="1">
    <source>
        <dbReference type="SAM" id="MobiDB-lite"/>
    </source>
</evidence>
<sequence>MVVVTRKAMKTYRIVKTLRKRLPPLKKEMIPEGKGLVLPSPKPTSQSSNSFGRNTALSSILPKPKNANSNVEKERTNDQAISDDKMPPFSSETMLEDEDEILEIEEEYEPIAKRAKKVTNSGAHDNKPRSVGSLFSLLPAPWQAENTWQKKKDSKKSAAENRRSKQPIKIAIPTAPKADSDEEDDHDMPATKKLEPSKGGSGLKALLPKPKHSITRKADNPNKPSVKLASRPLVPHTLTKKPTTAQKKSRKRPKRRRMKKL</sequence>
<keyword evidence="3" id="KW-1185">Reference proteome</keyword>
<feature type="compositionally biased region" description="Basic residues" evidence="1">
    <location>
        <begin position="247"/>
        <end position="261"/>
    </location>
</feature>
<dbReference type="PANTHER" id="PTHR13621">
    <property type="entry name" value="PROLINE-RICH PROTEIN PRCC"/>
    <property type="match status" value="1"/>
</dbReference>
<accession>A0A9X0D0F2</accession>
<proteinExistence type="predicted"/>
<feature type="region of interest" description="Disordered" evidence="1">
    <location>
        <begin position="141"/>
        <end position="261"/>
    </location>
</feature>
<feature type="region of interest" description="Disordered" evidence="1">
    <location>
        <begin position="31"/>
        <end position="97"/>
    </location>
</feature>
<dbReference type="Proteomes" id="UP001163046">
    <property type="component" value="Unassembled WGS sequence"/>
</dbReference>
<evidence type="ECO:0000313" key="2">
    <source>
        <dbReference type="EMBL" id="KAJ7380249.1"/>
    </source>
</evidence>
<feature type="region of interest" description="Disordered" evidence="1">
    <location>
        <begin position="115"/>
        <end position="134"/>
    </location>
</feature>
<feature type="compositionally biased region" description="Basic and acidic residues" evidence="1">
    <location>
        <begin position="187"/>
        <end position="196"/>
    </location>
</feature>
<feature type="compositionally biased region" description="Polar residues" evidence="1">
    <location>
        <begin position="43"/>
        <end position="58"/>
    </location>
</feature>
<dbReference type="EMBL" id="MU826354">
    <property type="protein sequence ID" value="KAJ7380249.1"/>
    <property type="molecule type" value="Genomic_DNA"/>
</dbReference>
<name>A0A9X0D0F2_9CNID</name>
<dbReference type="GO" id="GO:0005634">
    <property type="term" value="C:nucleus"/>
    <property type="evidence" value="ECO:0007669"/>
    <property type="project" value="TreeGrafter"/>
</dbReference>
<dbReference type="PANTHER" id="PTHR13621:SF2">
    <property type="entry name" value="PROLINE-RICH PROTEIN PRCC"/>
    <property type="match status" value="1"/>
</dbReference>
<reference evidence="2" key="1">
    <citation type="submission" date="2023-01" db="EMBL/GenBank/DDBJ databases">
        <title>Genome assembly of the deep-sea coral Lophelia pertusa.</title>
        <authorList>
            <person name="Herrera S."/>
            <person name="Cordes E."/>
        </authorList>
    </citation>
    <scope>NUCLEOTIDE SEQUENCE</scope>
    <source>
        <strain evidence="2">USNM1676648</strain>
        <tissue evidence="2">Polyp</tissue>
    </source>
</reference>
<dbReference type="AlphaFoldDB" id="A0A9X0D0F2"/>
<protein>
    <submittedName>
        <fullName evidence="2">Uncharacterized protein</fullName>
    </submittedName>
</protein>
<comment type="caution">
    <text evidence="2">The sequence shown here is derived from an EMBL/GenBank/DDBJ whole genome shotgun (WGS) entry which is preliminary data.</text>
</comment>
<dbReference type="OrthoDB" id="206969at2759"/>
<feature type="compositionally biased region" description="Basic and acidic residues" evidence="1">
    <location>
        <begin position="71"/>
        <end position="86"/>
    </location>
</feature>